<dbReference type="Proteomes" id="UP001190700">
    <property type="component" value="Unassembled WGS sequence"/>
</dbReference>
<gene>
    <name evidence="2" type="ORF">CYMTET_52954</name>
</gene>
<dbReference type="EMBL" id="LGRX02034763">
    <property type="protein sequence ID" value="KAK3236935.1"/>
    <property type="molecule type" value="Genomic_DNA"/>
</dbReference>
<keyword evidence="3" id="KW-1185">Reference proteome</keyword>
<organism evidence="2 3">
    <name type="scientific">Cymbomonas tetramitiformis</name>
    <dbReference type="NCBI Taxonomy" id="36881"/>
    <lineage>
        <taxon>Eukaryota</taxon>
        <taxon>Viridiplantae</taxon>
        <taxon>Chlorophyta</taxon>
        <taxon>Pyramimonadophyceae</taxon>
        <taxon>Pyramimonadales</taxon>
        <taxon>Pyramimonadaceae</taxon>
        <taxon>Cymbomonas</taxon>
    </lineage>
</organism>
<evidence type="ECO:0000256" key="1">
    <source>
        <dbReference type="SAM" id="MobiDB-lite"/>
    </source>
</evidence>
<comment type="caution">
    <text evidence="2">The sequence shown here is derived from an EMBL/GenBank/DDBJ whole genome shotgun (WGS) entry which is preliminary data.</text>
</comment>
<sequence>MNPEHTAEVFKSMSIKNAKVLLRACPKDLPSTLLGAADANTAAAVLRIIPEKEALELMKNGTVPYMKAAHIYAVMSHGQSAIILGQLDAKEATSILAEMEPQLAGQIMQGMAAALAADLLTLVMIQHTGGGGEPRQVMIQHTGTDIGTGKSQDKLLRTLHEARAEVPHGYEILKAMEFIAAKAVVAHLRPEAVIFMLSSMSPQEMAVHILGMPSHDARMVEKRVPKQMRRSFLQHRSLLMAQQLEAANAQSTLHRVMKLNEVEGHLNELMDLLGPALRIIRKTPECSDASLCSILRCFLLTADHIHMAKLIDGPPLFSLKQDAGSFFKAAKKLLIFSGKASLFEKLKVEREIATGKAVPWALRQAFAASFVDLVDNMSEATVVASPEPFRVLYLWVLLILTTFVMKEDIQDITQELQAQEPESPNDAVVKRPVRNSSASDAESEHTDTTEVKLEYRVDFVLSHIGQAKENASGAASAVGHTARAPVPPPAVRDSGKLKLNGIVRLPASHGT</sequence>
<dbReference type="SUPFAM" id="SSF158791">
    <property type="entry name" value="MgtE N-terminal domain-like"/>
    <property type="match status" value="1"/>
</dbReference>
<accession>A0AAE0ES81</accession>
<evidence type="ECO:0000313" key="2">
    <source>
        <dbReference type="EMBL" id="KAK3236935.1"/>
    </source>
</evidence>
<reference evidence="2 3" key="1">
    <citation type="journal article" date="2015" name="Genome Biol. Evol.">
        <title>Comparative Genomics of a Bacterivorous Green Alga Reveals Evolutionary Causalities and Consequences of Phago-Mixotrophic Mode of Nutrition.</title>
        <authorList>
            <person name="Burns J.A."/>
            <person name="Paasch A."/>
            <person name="Narechania A."/>
            <person name="Kim E."/>
        </authorList>
    </citation>
    <scope>NUCLEOTIDE SEQUENCE [LARGE SCALE GENOMIC DNA]</scope>
    <source>
        <strain evidence="2 3">PLY_AMNH</strain>
    </source>
</reference>
<protein>
    <submittedName>
        <fullName evidence="2">Uncharacterized protein</fullName>
    </submittedName>
</protein>
<name>A0AAE0ES81_9CHLO</name>
<evidence type="ECO:0000313" key="3">
    <source>
        <dbReference type="Proteomes" id="UP001190700"/>
    </source>
</evidence>
<proteinExistence type="predicted"/>
<dbReference type="AlphaFoldDB" id="A0AAE0ES81"/>
<feature type="region of interest" description="Disordered" evidence="1">
    <location>
        <begin position="416"/>
        <end position="449"/>
    </location>
</feature>
<feature type="region of interest" description="Disordered" evidence="1">
    <location>
        <begin position="475"/>
        <end position="495"/>
    </location>
</feature>